<dbReference type="EMBL" id="LQZQ01000050">
    <property type="protein sequence ID" value="KYG71583.1"/>
    <property type="molecule type" value="Genomic_DNA"/>
</dbReference>
<feature type="domain" description="MacB-like periplasmic core" evidence="8">
    <location>
        <begin position="20"/>
        <end position="234"/>
    </location>
</feature>
<dbReference type="Pfam" id="PF02687">
    <property type="entry name" value="FtsX"/>
    <property type="match status" value="2"/>
</dbReference>
<comment type="caution">
    <text evidence="9">The sequence shown here is derived from an EMBL/GenBank/DDBJ whole genome shotgun (WGS) entry which is preliminary data.</text>
</comment>
<dbReference type="Proteomes" id="UP000075583">
    <property type="component" value="Unassembled WGS sequence"/>
</dbReference>
<dbReference type="AlphaFoldDB" id="A0A150WYM3"/>
<accession>A0A150WYM3</accession>
<dbReference type="GO" id="GO:0005886">
    <property type="term" value="C:plasma membrane"/>
    <property type="evidence" value="ECO:0007669"/>
    <property type="project" value="UniProtKB-SubCell"/>
</dbReference>
<keyword evidence="3 6" id="KW-0812">Transmembrane</keyword>
<evidence type="ECO:0000313" key="10">
    <source>
        <dbReference type="Proteomes" id="UP000075583"/>
    </source>
</evidence>
<dbReference type="InterPro" id="IPR003838">
    <property type="entry name" value="ABC3_permease_C"/>
</dbReference>
<dbReference type="Pfam" id="PF12704">
    <property type="entry name" value="MacB_PCD"/>
    <property type="match status" value="1"/>
</dbReference>
<feature type="transmembrane region" description="Helical" evidence="6">
    <location>
        <begin position="717"/>
        <end position="737"/>
    </location>
</feature>
<evidence type="ECO:0000259" key="7">
    <source>
        <dbReference type="Pfam" id="PF02687"/>
    </source>
</evidence>
<dbReference type="RefSeq" id="WP_062593475.1">
    <property type="nucleotide sequence ID" value="NZ_LQZQ01000050.1"/>
</dbReference>
<evidence type="ECO:0000313" key="9">
    <source>
        <dbReference type="EMBL" id="KYG71583.1"/>
    </source>
</evidence>
<evidence type="ECO:0008006" key="11">
    <source>
        <dbReference type="Google" id="ProtNLM"/>
    </source>
</evidence>
<dbReference type="PANTHER" id="PTHR30572:SF18">
    <property type="entry name" value="ABC-TYPE MACROLIDE FAMILY EXPORT SYSTEM PERMEASE COMPONENT 2"/>
    <property type="match status" value="1"/>
</dbReference>
<dbReference type="InterPro" id="IPR025857">
    <property type="entry name" value="MacB_PCD"/>
</dbReference>
<feature type="transmembrane region" description="Helical" evidence="6">
    <location>
        <begin position="749"/>
        <end position="771"/>
    </location>
</feature>
<proteinExistence type="predicted"/>
<dbReference type="GO" id="GO:0022857">
    <property type="term" value="F:transmembrane transporter activity"/>
    <property type="evidence" value="ECO:0007669"/>
    <property type="project" value="TreeGrafter"/>
</dbReference>
<comment type="subcellular location">
    <subcellularLocation>
        <location evidence="1">Cell membrane</location>
        <topology evidence="1">Multi-pass membrane protein</topology>
    </subcellularLocation>
</comment>
<feature type="domain" description="ABC3 transporter permease C-terminal" evidence="7">
    <location>
        <begin position="284"/>
        <end position="399"/>
    </location>
</feature>
<dbReference type="STRING" id="279360.MB14_09695"/>
<feature type="transmembrane region" description="Helical" evidence="6">
    <location>
        <begin position="324"/>
        <end position="346"/>
    </location>
</feature>
<evidence type="ECO:0000256" key="3">
    <source>
        <dbReference type="ARBA" id="ARBA00022692"/>
    </source>
</evidence>
<dbReference type="PANTHER" id="PTHR30572">
    <property type="entry name" value="MEMBRANE COMPONENT OF TRANSPORTER-RELATED"/>
    <property type="match status" value="1"/>
</dbReference>
<evidence type="ECO:0000259" key="8">
    <source>
        <dbReference type="Pfam" id="PF12704"/>
    </source>
</evidence>
<feature type="transmembrane region" description="Helical" evidence="6">
    <location>
        <begin position="21"/>
        <end position="41"/>
    </location>
</feature>
<protein>
    <recommendedName>
        <fullName evidence="11">ABC transporter permease</fullName>
    </recommendedName>
</protein>
<dbReference type="InterPro" id="IPR050250">
    <property type="entry name" value="Macrolide_Exporter_MacB"/>
</dbReference>
<feature type="transmembrane region" description="Helical" evidence="6">
    <location>
        <begin position="275"/>
        <end position="297"/>
    </location>
</feature>
<gene>
    <name evidence="9" type="ORF">MB14_09695</name>
</gene>
<organism evidence="9 10">
    <name type="scientific">Roseivirga ehrenbergii (strain DSM 102268 / JCM 13514 / KCTC 12282 / NCIMB 14502 / KMM 6017)</name>
    <dbReference type="NCBI Taxonomy" id="279360"/>
    <lineage>
        <taxon>Bacteria</taxon>
        <taxon>Pseudomonadati</taxon>
        <taxon>Bacteroidota</taxon>
        <taxon>Cytophagia</taxon>
        <taxon>Cytophagales</taxon>
        <taxon>Roseivirgaceae</taxon>
        <taxon>Roseivirga</taxon>
    </lineage>
</organism>
<evidence type="ECO:0000256" key="5">
    <source>
        <dbReference type="ARBA" id="ARBA00023136"/>
    </source>
</evidence>
<keyword evidence="10" id="KW-1185">Reference proteome</keyword>
<dbReference type="OrthoDB" id="975143at2"/>
<evidence type="ECO:0000256" key="1">
    <source>
        <dbReference type="ARBA" id="ARBA00004651"/>
    </source>
</evidence>
<keyword evidence="2" id="KW-1003">Cell membrane</keyword>
<feature type="transmembrane region" description="Helical" evidence="6">
    <location>
        <begin position="415"/>
        <end position="438"/>
    </location>
</feature>
<evidence type="ECO:0000256" key="2">
    <source>
        <dbReference type="ARBA" id="ARBA00022475"/>
    </source>
</evidence>
<sequence length="788" mass="90008">MFKNNLKLIVRKLRKEKLYSFVNIAGLTVGLSAFLLIALYVRDELSFDNFHENKENIYRVITNHKDWGYNAHVPTDYVEIVSDFIPQIENQTRLSIVGRPTLLSRSEGDVYAENVFYVDQNFFEFFNFPLLDGKPNSVFSTELQAVISQEFKESFFGDTNPLGKEIKIDKDFVVTVSGVAENPPKNSTIEFDLLLYKQGQFKNTFEETHGLRNVMTYVSLFPRADPVSVENGLNELKDKPIYARFLEDSSYELLPLLGQRLHAPYEGDAFDKNDISFVILFSGIGSVVLLLAIINYINLVTAQASKRTKEIGLRKVIGASKHQLIFYQLVESTTITLVAFIMAFAISERLLNTFNEVLDKDISLNYFSSDFFLWVLVFGLLLGFLSGIYPALFIARFQPLALLQKSSVSLGRKGYLRKFLVLFQFVTSGVLLVVLFIISGQMKFMKEKDLGYNTDFLVSVPLYRDSTQLYQTLKNELKTISGVQSVSLNSFRVGQSSNTSINDNPDTKAENRQSTGVEAVFADKDFFEASGVNFLWKSDDFDSEDFSEDEIMTNRSLAEKFGLMTEPDGRRLYGYNDKVGKKLVAIVEDFHTYSLKEEIKPLIIQYLSDWGTRNVLLKLEGDKAKVILEQVDEKYEAIFQRPFEYYFLDDQVKAFYKKEQGQFMLFQIFSGLAVFISLLGLIALTIYTLEQRRKEVSIRKVLGASIQNLLLLLNKEYTLLVILAFLIASPIAYYAMQGWLAEFKYRIEITPLIFIGAFLSFLALSWMVTLLQSLQVSQANPADTLREE</sequence>
<feature type="domain" description="ABC3 transporter permease C-terminal" evidence="7">
    <location>
        <begin position="668"/>
        <end position="781"/>
    </location>
</feature>
<keyword evidence="5 6" id="KW-0472">Membrane</keyword>
<feature type="transmembrane region" description="Helical" evidence="6">
    <location>
        <begin position="663"/>
        <end position="689"/>
    </location>
</feature>
<evidence type="ECO:0000256" key="6">
    <source>
        <dbReference type="SAM" id="Phobius"/>
    </source>
</evidence>
<feature type="transmembrane region" description="Helical" evidence="6">
    <location>
        <begin position="371"/>
        <end position="394"/>
    </location>
</feature>
<keyword evidence="4 6" id="KW-1133">Transmembrane helix</keyword>
<name>A0A150WYM3_ROSEK</name>
<reference evidence="9" key="1">
    <citation type="submission" date="2016-01" db="EMBL/GenBank/DDBJ databases">
        <title>Genome sequencing of Roseivirga ehrenbergii KMM 6017.</title>
        <authorList>
            <person name="Selvaratnam C."/>
            <person name="Thevarajoo S."/>
            <person name="Goh K.M."/>
            <person name="Ee R."/>
            <person name="Chan K.-G."/>
            <person name="Chong C.S."/>
        </authorList>
    </citation>
    <scope>NUCLEOTIDE SEQUENCE [LARGE SCALE GENOMIC DNA]</scope>
    <source>
        <strain evidence="9">KMM 6017</strain>
    </source>
</reference>
<evidence type="ECO:0000256" key="4">
    <source>
        <dbReference type="ARBA" id="ARBA00022989"/>
    </source>
</evidence>